<gene>
    <name evidence="1" type="ORF">AXF42_Ash013089</name>
</gene>
<organism evidence="1 2">
    <name type="scientific">Apostasia shenzhenica</name>
    <dbReference type="NCBI Taxonomy" id="1088818"/>
    <lineage>
        <taxon>Eukaryota</taxon>
        <taxon>Viridiplantae</taxon>
        <taxon>Streptophyta</taxon>
        <taxon>Embryophyta</taxon>
        <taxon>Tracheophyta</taxon>
        <taxon>Spermatophyta</taxon>
        <taxon>Magnoliopsida</taxon>
        <taxon>Liliopsida</taxon>
        <taxon>Asparagales</taxon>
        <taxon>Orchidaceae</taxon>
        <taxon>Apostasioideae</taxon>
        <taxon>Apostasia</taxon>
    </lineage>
</organism>
<proteinExistence type="predicted"/>
<protein>
    <submittedName>
        <fullName evidence="1">Uncharacterized protein</fullName>
    </submittedName>
</protein>
<dbReference type="EMBL" id="KZ451890">
    <property type="protein sequence ID" value="PKA65675.1"/>
    <property type="molecule type" value="Genomic_DNA"/>
</dbReference>
<dbReference type="Proteomes" id="UP000236161">
    <property type="component" value="Unassembled WGS sequence"/>
</dbReference>
<reference evidence="1 2" key="1">
    <citation type="journal article" date="2017" name="Nature">
        <title>The Apostasia genome and the evolution of orchids.</title>
        <authorList>
            <person name="Zhang G.Q."/>
            <person name="Liu K.W."/>
            <person name="Li Z."/>
            <person name="Lohaus R."/>
            <person name="Hsiao Y.Y."/>
            <person name="Niu S.C."/>
            <person name="Wang J.Y."/>
            <person name="Lin Y.C."/>
            <person name="Xu Q."/>
            <person name="Chen L.J."/>
            <person name="Yoshida K."/>
            <person name="Fujiwara S."/>
            <person name="Wang Z.W."/>
            <person name="Zhang Y.Q."/>
            <person name="Mitsuda N."/>
            <person name="Wang M."/>
            <person name="Liu G.H."/>
            <person name="Pecoraro L."/>
            <person name="Huang H.X."/>
            <person name="Xiao X.J."/>
            <person name="Lin M."/>
            <person name="Wu X.Y."/>
            <person name="Wu W.L."/>
            <person name="Chen Y.Y."/>
            <person name="Chang S.B."/>
            <person name="Sakamoto S."/>
            <person name="Ohme-Takagi M."/>
            <person name="Yagi M."/>
            <person name="Zeng S.J."/>
            <person name="Shen C.Y."/>
            <person name="Yeh C.M."/>
            <person name="Luo Y.B."/>
            <person name="Tsai W.C."/>
            <person name="Van de Peer Y."/>
            <person name="Liu Z.J."/>
        </authorList>
    </citation>
    <scope>NUCLEOTIDE SEQUENCE [LARGE SCALE GENOMIC DNA]</scope>
    <source>
        <strain evidence="2">cv. Shenzhen</strain>
        <tissue evidence="1">Stem</tissue>
    </source>
</reference>
<evidence type="ECO:0000313" key="2">
    <source>
        <dbReference type="Proteomes" id="UP000236161"/>
    </source>
</evidence>
<dbReference type="AlphaFoldDB" id="A0A2I0BD18"/>
<sequence length="86" mass="9612">MAPEMGYVVKELIGIHNDMKWNLLELDGTQIQMTCLLGLCEGKSHAVLERVRVVGGKDQPAPSEVIASELRKEMVVIVEHTVWEIV</sequence>
<accession>A0A2I0BD18</accession>
<name>A0A2I0BD18_9ASPA</name>
<evidence type="ECO:0000313" key="1">
    <source>
        <dbReference type="EMBL" id="PKA65675.1"/>
    </source>
</evidence>
<keyword evidence="2" id="KW-1185">Reference proteome</keyword>